<dbReference type="AlphaFoldDB" id="A0A542CTY1"/>
<organism evidence="2 3">
    <name type="scientific">Amycolatopsis cihanbeyliensis</name>
    <dbReference type="NCBI Taxonomy" id="1128664"/>
    <lineage>
        <taxon>Bacteria</taxon>
        <taxon>Bacillati</taxon>
        <taxon>Actinomycetota</taxon>
        <taxon>Actinomycetes</taxon>
        <taxon>Pseudonocardiales</taxon>
        <taxon>Pseudonocardiaceae</taxon>
        <taxon>Amycolatopsis</taxon>
    </lineage>
</organism>
<feature type="transmembrane region" description="Helical" evidence="1">
    <location>
        <begin position="47"/>
        <end position="64"/>
    </location>
</feature>
<keyword evidence="1" id="KW-0812">Transmembrane</keyword>
<accession>A0A542CTY1</accession>
<comment type="caution">
    <text evidence="2">The sequence shown here is derived from an EMBL/GenBank/DDBJ whole genome shotgun (WGS) entry which is preliminary data.</text>
</comment>
<feature type="transmembrane region" description="Helical" evidence="1">
    <location>
        <begin position="115"/>
        <end position="137"/>
    </location>
</feature>
<dbReference type="RefSeq" id="WP_142003528.1">
    <property type="nucleotide sequence ID" value="NZ_VFML01000002.1"/>
</dbReference>
<feature type="transmembrane region" description="Helical" evidence="1">
    <location>
        <begin position="6"/>
        <end position="26"/>
    </location>
</feature>
<dbReference type="EMBL" id="VFML01000002">
    <property type="protein sequence ID" value="TQI94279.1"/>
    <property type="molecule type" value="Genomic_DNA"/>
</dbReference>
<evidence type="ECO:0000313" key="2">
    <source>
        <dbReference type="EMBL" id="TQI94279.1"/>
    </source>
</evidence>
<gene>
    <name evidence="2" type="ORF">FB471_6441</name>
</gene>
<keyword evidence="1" id="KW-0472">Membrane</keyword>
<evidence type="ECO:0000256" key="1">
    <source>
        <dbReference type="SAM" id="Phobius"/>
    </source>
</evidence>
<protein>
    <submittedName>
        <fullName evidence="2">Uncharacterized protein</fullName>
    </submittedName>
</protein>
<reference evidence="2 3" key="1">
    <citation type="submission" date="2019-06" db="EMBL/GenBank/DDBJ databases">
        <title>Sequencing the genomes of 1000 actinobacteria strains.</title>
        <authorList>
            <person name="Klenk H.-P."/>
        </authorList>
    </citation>
    <scope>NUCLEOTIDE SEQUENCE [LARGE SCALE GENOMIC DNA]</scope>
    <source>
        <strain evidence="2 3">DSM 45679</strain>
    </source>
</reference>
<dbReference type="Proteomes" id="UP000320876">
    <property type="component" value="Unassembled WGS sequence"/>
</dbReference>
<sequence>MEQLASDAAVMLLVGTPFLIFAKIVHGLATRRVSLAPRGSRGARAELVVWSLIAAVDSHTLALWSSVANQPEDLCAPYRPAMGADVYLDGGYFLDYPVEVRCVWPDGGSVNVVPWPLNVATALLFVTAVAIAAHAGVRAYRRRRARHHTTP</sequence>
<dbReference type="OrthoDB" id="3696048at2"/>
<keyword evidence="3" id="KW-1185">Reference proteome</keyword>
<name>A0A542CTY1_AMYCI</name>
<proteinExistence type="predicted"/>
<evidence type="ECO:0000313" key="3">
    <source>
        <dbReference type="Proteomes" id="UP000320876"/>
    </source>
</evidence>
<keyword evidence="1" id="KW-1133">Transmembrane helix</keyword>